<dbReference type="EMBL" id="JANIBJ010000015">
    <property type="protein sequence ID" value="MCQ8104374.1"/>
    <property type="molecule type" value="Genomic_DNA"/>
</dbReference>
<sequence length="636" mass="71850">MNERESIYSFEAYNARWLTSSQVAATFVPPSQFFDLAKHRHSVLVGPRGSGKTTLLKMLQPAALEKWHGVDADWHRNNIDYTGVFIPADISWRQQLDSTNSRIQDKDQRLLLSNAAFATHILQAIVETMYYRLSKAPDGIVAPFKRCNVDKNNEAIIVNEISKVFKTTPSIPTLLSLKHTITTRLSDIKTIINKISITKGELELNNLSEYQFLFIDPLSAAGSAVEIFDDICGEQDSKWALMFDELEIAPESIQSELIQALRSTNPKFLFKLAQAPSTSCSKITSPDKSPSPGNDYDAIQLWYAHKEQNEASRKKKTFCINLWNSILQNRGHSAISSPDDVFGKSYFEQDGDRKDKVNPYGPTGHWGRRFIRLYQIDQTFKEFLDKRNIEPEKILELSPEIRASVIRKVRPIVAVREFYIRPNESENKTINLRSRKSIELYAGADSIFDISEGHPRWLKVVLGRLLDKGVITGNSLRVKSSVQGEELLASAKRFAALLQTYPVEETSLTQRHQGLFSIIDLIANYFKNQVVKAPFTPEPYLSFVVDSQISNALHNSLAQALNLGAIVYAPDRDGEVLLTSLRGKRFRISYWLAPLYGLPLILGKSISLSTILSEKHSLKIEPDAPRTLDLPFDMGD</sequence>
<dbReference type="Proteomes" id="UP001524499">
    <property type="component" value="Unassembled WGS sequence"/>
</dbReference>
<dbReference type="InterPro" id="IPR056955">
    <property type="entry name" value="ORC-CDC6-like"/>
</dbReference>
<dbReference type="SUPFAM" id="SSF52540">
    <property type="entry name" value="P-loop containing nucleoside triphosphate hydrolases"/>
    <property type="match status" value="1"/>
</dbReference>
<name>A0ABT1THX5_9GAMM</name>
<organism evidence="1 2">
    <name type="scientific">Methylomonas subterranea</name>
    <dbReference type="NCBI Taxonomy" id="2952225"/>
    <lineage>
        <taxon>Bacteria</taxon>
        <taxon>Pseudomonadati</taxon>
        <taxon>Pseudomonadota</taxon>
        <taxon>Gammaproteobacteria</taxon>
        <taxon>Methylococcales</taxon>
        <taxon>Methylococcaceae</taxon>
        <taxon>Methylomonas</taxon>
    </lineage>
</organism>
<keyword evidence="2" id="KW-1185">Reference proteome</keyword>
<dbReference type="InterPro" id="IPR027417">
    <property type="entry name" value="P-loop_NTPase"/>
</dbReference>
<evidence type="ECO:0000313" key="2">
    <source>
        <dbReference type="Proteomes" id="UP001524499"/>
    </source>
</evidence>
<protein>
    <submittedName>
        <fullName evidence="1">Uncharacterized protein</fullName>
    </submittedName>
</protein>
<proteinExistence type="predicted"/>
<dbReference type="RefSeq" id="WP_256602177.1">
    <property type="nucleotide sequence ID" value="NZ_JANIBJ010000015.1"/>
</dbReference>
<dbReference type="Pfam" id="PF24389">
    <property type="entry name" value="ORC-CDC6-like"/>
    <property type="match status" value="1"/>
</dbReference>
<gene>
    <name evidence="1" type="ORF">NP590_09695</name>
</gene>
<evidence type="ECO:0000313" key="1">
    <source>
        <dbReference type="EMBL" id="MCQ8104374.1"/>
    </source>
</evidence>
<reference evidence="1 2" key="1">
    <citation type="submission" date="2022-07" db="EMBL/GenBank/DDBJ databases">
        <title>Methylomonas rivi sp. nov., Methylomonas rosea sp. nov., Methylomonas aureus sp. nov. and Methylomonas subterranea sp. nov., four novel methanotrophs isolated from a freshwater creek and the deep terrestrial subsurface.</title>
        <authorList>
            <person name="Abin C."/>
            <person name="Sankaranarayanan K."/>
            <person name="Garner C."/>
            <person name="Sindelar R."/>
            <person name="Kotary K."/>
            <person name="Garner R."/>
            <person name="Barclay S."/>
            <person name="Lawson P."/>
            <person name="Krumholz L."/>
        </authorList>
    </citation>
    <scope>NUCLEOTIDE SEQUENCE [LARGE SCALE GENOMIC DNA]</scope>
    <source>
        <strain evidence="1 2">SURF-2</strain>
    </source>
</reference>
<accession>A0ABT1THX5</accession>
<comment type="caution">
    <text evidence="1">The sequence shown here is derived from an EMBL/GenBank/DDBJ whole genome shotgun (WGS) entry which is preliminary data.</text>
</comment>